<name>A0A816BH82_ADIRI</name>
<gene>
    <name evidence="2" type="ORF">EDS130_LOCUS32916</name>
    <name evidence="3" type="ORF">XAT740_LOCUS48805</name>
</gene>
<dbReference type="Proteomes" id="UP000663852">
    <property type="component" value="Unassembled WGS sequence"/>
</dbReference>
<dbReference type="EMBL" id="CAJNOR010007076">
    <property type="protein sequence ID" value="CAF1610184.1"/>
    <property type="molecule type" value="Genomic_DNA"/>
</dbReference>
<feature type="transmembrane region" description="Helical" evidence="1">
    <location>
        <begin position="173"/>
        <end position="196"/>
    </location>
</feature>
<dbReference type="OrthoDB" id="10062408at2759"/>
<feature type="transmembrane region" description="Helical" evidence="1">
    <location>
        <begin position="308"/>
        <end position="329"/>
    </location>
</feature>
<proteinExistence type="predicted"/>
<evidence type="ECO:0000313" key="4">
    <source>
        <dbReference type="Proteomes" id="UP000663828"/>
    </source>
</evidence>
<protein>
    <submittedName>
        <fullName evidence="3">Uncharacterized protein</fullName>
    </submittedName>
</protein>
<dbReference type="Proteomes" id="UP000663828">
    <property type="component" value="Unassembled WGS sequence"/>
</dbReference>
<keyword evidence="4" id="KW-1185">Reference proteome</keyword>
<feature type="transmembrane region" description="Helical" evidence="1">
    <location>
        <begin position="248"/>
        <end position="270"/>
    </location>
</feature>
<keyword evidence="1" id="KW-0812">Transmembrane</keyword>
<feature type="transmembrane region" description="Helical" evidence="1">
    <location>
        <begin position="216"/>
        <end position="242"/>
    </location>
</feature>
<reference evidence="3" key="1">
    <citation type="submission" date="2021-02" db="EMBL/GenBank/DDBJ databases">
        <authorList>
            <person name="Nowell W R."/>
        </authorList>
    </citation>
    <scope>NUCLEOTIDE SEQUENCE</scope>
</reference>
<organism evidence="3 4">
    <name type="scientific">Adineta ricciae</name>
    <name type="common">Rotifer</name>
    <dbReference type="NCBI Taxonomy" id="249248"/>
    <lineage>
        <taxon>Eukaryota</taxon>
        <taxon>Metazoa</taxon>
        <taxon>Spiralia</taxon>
        <taxon>Gnathifera</taxon>
        <taxon>Rotifera</taxon>
        <taxon>Eurotatoria</taxon>
        <taxon>Bdelloidea</taxon>
        <taxon>Adinetida</taxon>
        <taxon>Adinetidae</taxon>
        <taxon>Adineta</taxon>
    </lineage>
</organism>
<dbReference type="EMBL" id="CAJNOJ010000257">
    <property type="protein sequence ID" value="CAF1344352.1"/>
    <property type="molecule type" value="Genomic_DNA"/>
</dbReference>
<feature type="transmembrane region" description="Helical" evidence="1">
    <location>
        <begin position="282"/>
        <end position="302"/>
    </location>
</feature>
<accession>A0A816BH82</accession>
<evidence type="ECO:0000313" key="3">
    <source>
        <dbReference type="EMBL" id="CAF1610184.1"/>
    </source>
</evidence>
<sequence>MNKNGTTGPIPIYHQNANPLLYTLDQDHMNIQPYWIMVLQIVGLQLFSRTRHLIRYGVFSTTLEIGLLRWTILRQLYTIKVVFEKFDDLLVNVVHHREFVREEFKREIEHIRGRTHQANEKFFKKIDFNMFDYIIHGLPTLGHAIWYCHIQSSCMSAERATPWNCYNAFGYRLFNYVFVSYWNFSFVFGVQLIAFICKDVHKLNLRKKKPKSIIKYVSYIITIGLYLITWAFVGALILPYMFTHIVPMAFAYGFMVVIYFCLWGAVLFSTQILAELPKFTHIVFYFFLPSPLLDTFYAMSAAMYSTALFINTFPILLTVFYNYSQYLYYGENFIYTMSNEFNSRDTETYFAIFRNSVNEKLHSLLDFV</sequence>
<keyword evidence="1" id="KW-1133">Transmembrane helix</keyword>
<comment type="caution">
    <text evidence="3">The sequence shown here is derived from an EMBL/GenBank/DDBJ whole genome shotgun (WGS) entry which is preliminary data.</text>
</comment>
<keyword evidence="1" id="KW-0472">Membrane</keyword>
<evidence type="ECO:0000313" key="2">
    <source>
        <dbReference type="EMBL" id="CAF1344352.1"/>
    </source>
</evidence>
<evidence type="ECO:0000256" key="1">
    <source>
        <dbReference type="SAM" id="Phobius"/>
    </source>
</evidence>
<dbReference type="AlphaFoldDB" id="A0A816BH82"/>